<keyword evidence="5" id="KW-0539">Nucleus</keyword>
<dbReference type="InterPro" id="IPR001471">
    <property type="entry name" value="AP2/ERF_dom"/>
</dbReference>
<dbReference type="PANTHER" id="PTHR31194">
    <property type="entry name" value="SHN SHINE , DNA BINDING / TRANSCRIPTION FACTOR"/>
    <property type="match status" value="1"/>
</dbReference>
<dbReference type="Gene3D" id="3.30.730.10">
    <property type="entry name" value="AP2/ERF domain"/>
    <property type="match status" value="1"/>
</dbReference>
<dbReference type="eggNOG" id="ENOG502R3NZ">
    <property type="taxonomic scope" value="Eukaryota"/>
</dbReference>
<evidence type="ECO:0000259" key="7">
    <source>
        <dbReference type="PROSITE" id="PS51032"/>
    </source>
</evidence>
<dbReference type="PaxDb" id="4577-AC213666.3_FGP003"/>
<evidence type="ECO:0000256" key="3">
    <source>
        <dbReference type="ARBA" id="ARBA00023125"/>
    </source>
</evidence>
<evidence type="ECO:0000256" key="2">
    <source>
        <dbReference type="ARBA" id="ARBA00023015"/>
    </source>
</evidence>
<feature type="region of interest" description="Disordered" evidence="6">
    <location>
        <begin position="67"/>
        <end position="151"/>
    </location>
</feature>
<dbReference type="OMA" id="RHRTREW"/>
<comment type="subcellular location">
    <subcellularLocation>
        <location evidence="1">Nucleus</location>
    </subcellularLocation>
</comment>
<keyword evidence="4" id="KW-0804">Transcription</keyword>
<dbReference type="SUPFAM" id="SSF54171">
    <property type="entry name" value="DNA-binding domain"/>
    <property type="match status" value="1"/>
</dbReference>
<evidence type="ECO:0000256" key="5">
    <source>
        <dbReference type="ARBA" id="ARBA00023242"/>
    </source>
</evidence>
<evidence type="ECO:0000313" key="8">
    <source>
        <dbReference type="EMBL" id="AIB05192.1"/>
    </source>
</evidence>
<keyword evidence="3" id="KW-0238">DNA-binding</keyword>
<feature type="domain" description="AP2/ERF" evidence="7">
    <location>
        <begin position="3"/>
        <end position="61"/>
    </location>
</feature>
<evidence type="ECO:0000256" key="1">
    <source>
        <dbReference type="ARBA" id="ARBA00004123"/>
    </source>
</evidence>
<dbReference type="GO" id="GO:0003677">
    <property type="term" value="F:DNA binding"/>
    <property type="evidence" value="ECO:0007669"/>
    <property type="project" value="UniProtKB-KW"/>
</dbReference>
<organism evidence="9">
    <name type="scientific">Zea mays</name>
    <name type="common">Maize</name>
    <dbReference type="NCBI Taxonomy" id="4577"/>
    <lineage>
        <taxon>Eukaryota</taxon>
        <taxon>Viridiplantae</taxon>
        <taxon>Streptophyta</taxon>
        <taxon>Embryophyta</taxon>
        <taxon>Tracheophyta</taxon>
        <taxon>Spermatophyta</taxon>
        <taxon>Magnoliopsida</taxon>
        <taxon>Liliopsida</taxon>
        <taxon>Poales</taxon>
        <taxon>Poaceae</taxon>
        <taxon>PACMAD clade</taxon>
        <taxon>Panicoideae</taxon>
        <taxon>Andropogonodae</taxon>
        <taxon>Andropogoneae</taxon>
        <taxon>Tripsacinae</taxon>
        <taxon>Zea</taxon>
    </lineage>
</organism>
<dbReference type="PROSITE" id="PS51032">
    <property type="entry name" value="AP2_ERF"/>
    <property type="match status" value="1"/>
</dbReference>
<dbReference type="PANTHER" id="PTHR31194:SF192">
    <property type="entry name" value="OS02G0797100 PROTEIN"/>
    <property type="match status" value="1"/>
</dbReference>
<dbReference type="AlphaFoldDB" id="K7U098"/>
<evidence type="ECO:0000313" key="9">
    <source>
        <dbReference type="EMBL" id="AQK50024.1"/>
    </source>
</evidence>
<reference evidence="8" key="1">
    <citation type="submission" date="2014-04" db="EMBL/GenBank/DDBJ databases">
        <title>The Maize TFome - Development of a transcription factor open reading frame collection for functional genomics.</title>
        <authorList>
            <person name="Burdo B."/>
            <person name="Gray J."/>
            <person name="Goetting-Minesky M.P."/>
            <person name="Wittler B."/>
            <person name="Hunt M."/>
            <person name="Li T."/>
            <person name="Velliquette D."/>
            <person name="Thomas J."/>
            <person name="Gentzel I."/>
            <person name="Dos Santos Brito M."/>
            <person name="Mejia-Guerra M.K."/>
            <person name="Connolly L.N."/>
            <person name="Qaisi D."/>
            <person name="Li W."/>
            <person name="Casas M.I."/>
            <person name="Doseff A.I."/>
            <person name="Grotewold E."/>
        </authorList>
    </citation>
    <scope>NUCLEOTIDE SEQUENCE</scope>
</reference>
<feature type="compositionally biased region" description="Acidic residues" evidence="6">
    <location>
        <begin position="139"/>
        <end position="149"/>
    </location>
</feature>
<dbReference type="GO" id="GO:0005634">
    <property type="term" value="C:nucleus"/>
    <property type="evidence" value="ECO:0007669"/>
    <property type="project" value="UniProtKB-SubCell"/>
</dbReference>
<evidence type="ECO:0000256" key="6">
    <source>
        <dbReference type="SAM" id="MobiDB-lite"/>
    </source>
</evidence>
<name>K7U098_MAIZE</name>
<keyword evidence="2" id="KW-0805">Transcription regulation</keyword>
<feature type="compositionally biased region" description="Low complexity" evidence="6">
    <location>
        <begin position="99"/>
        <end position="109"/>
    </location>
</feature>
<dbReference type="GO" id="GO:0003700">
    <property type="term" value="F:DNA-binding transcription factor activity"/>
    <property type="evidence" value="ECO:0007669"/>
    <property type="project" value="InterPro"/>
</dbReference>
<dbReference type="SMR" id="K7U098"/>
<dbReference type="InterPro" id="IPR036955">
    <property type="entry name" value="AP2/ERF_dom_sf"/>
</dbReference>
<dbReference type="InterPro" id="IPR050913">
    <property type="entry name" value="AP2/ERF_ERF"/>
</dbReference>
<proteinExistence type="predicted"/>
<dbReference type="EMBL" id="CM000780">
    <property type="protein sequence ID" value="AQK50024.1"/>
    <property type="molecule type" value="Genomic_DNA"/>
</dbReference>
<dbReference type="InterPro" id="IPR016177">
    <property type="entry name" value="DNA-bd_dom_sf"/>
</dbReference>
<sequence length="163" mass="18507">MKRCRGVYERQPGRWVAEFRSHRHRTREWIGTFATEVESRAAYDDFEKHFMQSRRCNLPLPALEKRGGRAAGVNRSCALPRRQRHPPPEIEKKRQIVHTTLAANSSTSATPPPPPLENNAQPQHADALPSAHSVWADEPAGEDLPDLDTDFGPLDLSLFDDFF</sequence>
<dbReference type="HOGENOM" id="CLU_1629487_0_0_1"/>
<dbReference type="SMART" id="SM00380">
    <property type="entry name" value="AP2"/>
    <property type="match status" value="1"/>
</dbReference>
<dbReference type="InParanoid" id="K7U098"/>
<protein>
    <submittedName>
        <fullName evidence="8">AP2-EREBP transcription factor</fullName>
    </submittedName>
    <submittedName>
        <fullName evidence="9">Putative AP2/EREBP transcription factor superfamily protein</fullName>
    </submittedName>
</protein>
<evidence type="ECO:0000256" key="4">
    <source>
        <dbReference type="ARBA" id="ARBA00023163"/>
    </source>
</evidence>
<dbReference type="EMBL" id="KJ727701">
    <property type="protein sequence ID" value="AIB05192.1"/>
    <property type="molecule type" value="Genomic_DNA"/>
</dbReference>
<reference evidence="9" key="2">
    <citation type="submission" date="2015-12" db="EMBL/GenBank/DDBJ databases">
        <title>Update maize B73 reference genome by single molecule sequencing technologies.</title>
        <authorList>
            <consortium name="Maize Genome Sequencing Project"/>
            <person name="Ware D."/>
        </authorList>
    </citation>
    <scope>NUCLEOTIDE SEQUENCE</scope>
    <source>
        <tissue evidence="9">Seedling</tissue>
    </source>
</reference>
<gene>
    <name evidence="8" type="primary">EREB70</name>
    <name evidence="9" type="ORF">ZEAMMB73_Zm00001d049309</name>
</gene>
<accession>K7U098</accession>